<keyword evidence="1" id="KW-0472">Membrane</keyword>
<organism evidence="2 3">
    <name type="scientific">Candidatus Liptonbacteria bacterium GWB1_49_6</name>
    <dbReference type="NCBI Taxonomy" id="1798644"/>
    <lineage>
        <taxon>Bacteria</taxon>
        <taxon>Candidatus Liptoniibacteriota</taxon>
    </lineage>
</organism>
<dbReference type="STRING" id="1798644.A2122_02840"/>
<feature type="transmembrane region" description="Helical" evidence="1">
    <location>
        <begin position="150"/>
        <end position="168"/>
    </location>
</feature>
<gene>
    <name evidence="2" type="ORF">A2122_02840</name>
</gene>
<proteinExistence type="predicted"/>
<comment type="caution">
    <text evidence="2">The sequence shown here is derived from an EMBL/GenBank/DDBJ whole genome shotgun (WGS) entry which is preliminary data.</text>
</comment>
<dbReference type="Proteomes" id="UP000176648">
    <property type="component" value="Unassembled WGS sequence"/>
</dbReference>
<feature type="transmembrane region" description="Helical" evidence="1">
    <location>
        <begin position="29"/>
        <end position="51"/>
    </location>
</feature>
<evidence type="ECO:0000313" key="2">
    <source>
        <dbReference type="EMBL" id="OGY97117.1"/>
    </source>
</evidence>
<feature type="transmembrane region" description="Helical" evidence="1">
    <location>
        <begin position="101"/>
        <end position="119"/>
    </location>
</feature>
<evidence type="ECO:0000313" key="3">
    <source>
        <dbReference type="Proteomes" id="UP000176648"/>
    </source>
</evidence>
<accession>A0A1G2C9F2</accession>
<dbReference type="EMBL" id="MHKU01000009">
    <property type="protein sequence ID" value="OGY97117.1"/>
    <property type="molecule type" value="Genomic_DNA"/>
</dbReference>
<protein>
    <recommendedName>
        <fullName evidence="4">VanZ-like domain-containing protein</fullName>
    </recommendedName>
</protein>
<evidence type="ECO:0008006" key="4">
    <source>
        <dbReference type="Google" id="ProtNLM"/>
    </source>
</evidence>
<dbReference type="InterPro" id="IPR014509">
    <property type="entry name" value="YjdF-like"/>
</dbReference>
<keyword evidence="1" id="KW-1133">Transmembrane helix</keyword>
<keyword evidence="1" id="KW-0812">Transmembrane</keyword>
<name>A0A1G2C9F2_9BACT</name>
<sequence length="171" mass="19569">MARLVWWTLALILIAHVVGVLTGMYYRLWWLDIPMHLAGGAWVALLFLYLFTPTPESFVSEDGDEWLKNAERKPEKHWHKPVVWGFTERWNVFSDKGSRNYIGIFLLALGFVALVAVLWECYEYLYDVFIAERHGFLITQQGVSDTMGDLVNGLIGGAVVALVYLRSLTSK</sequence>
<dbReference type="AlphaFoldDB" id="A0A1G2C9F2"/>
<dbReference type="Pfam" id="PF09997">
    <property type="entry name" value="DUF2238"/>
    <property type="match status" value="1"/>
</dbReference>
<reference evidence="2 3" key="1">
    <citation type="journal article" date="2016" name="Nat. Commun.">
        <title>Thousands of microbial genomes shed light on interconnected biogeochemical processes in an aquifer system.</title>
        <authorList>
            <person name="Anantharaman K."/>
            <person name="Brown C.T."/>
            <person name="Hug L.A."/>
            <person name="Sharon I."/>
            <person name="Castelle C.J."/>
            <person name="Probst A.J."/>
            <person name="Thomas B.C."/>
            <person name="Singh A."/>
            <person name="Wilkins M.J."/>
            <person name="Karaoz U."/>
            <person name="Brodie E.L."/>
            <person name="Williams K.H."/>
            <person name="Hubbard S.S."/>
            <person name="Banfield J.F."/>
        </authorList>
    </citation>
    <scope>NUCLEOTIDE SEQUENCE [LARGE SCALE GENOMIC DNA]</scope>
</reference>
<evidence type="ECO:0000256" key="1">
    <source>
        <dbReference type="SAM" id="Phobius"/>
    </source>
</evidence>